<dbReference type="GO" id="GO:0016740">
    <property type="term" value="F:transferase activity"/>
    <property type="evidence" value="ECO:0007669"/>
    <property type="project" value="UniProtKB-KW"/>
</dbReference>
<dbReference type="KEGG" id="ngv:CDO52_16395"/>
<dbReference type="InterPro" id="IPR045865">
    <property type="entry name" value="ACT-like_dom_sf"/>
</dbReference>
<gene>
    <name evidence="3" type="ORF">CDO52_16395</name>
</gene>
<proteinExistence type="predicted"/>
<protein>
    <submittedName>
        <fullName evidence="3">Acetyltransferase</fullName>
    </submittedName>
</protein>
<dbReference type="OrthoDB" id="9797178at2"/>
<dbReference type="Pfam" id="PF13840">
    <property type="entry name" value="ACT_7"/>
    <property type="match status" value="1"/>
</dbReference>
<evidence type="ECO:0000259" key="1">
    <source>
        <dbReference type="Pfam" id="PF10000"/>
    </source>
</evidence>
<organism evidence="3 4">
    <name type="scientific">Nocardiopsis gilva YIM 90087</name>
    <dbReference type="NCBI Taxonomy" id="1235441"/>
    <lineage>
        <taxon>Bacteria</taxon>
        <taxon>Bacillati</taxon>
        <taxon>Actinomycetota</taxon>
        <taxon>Actinomycetes</taxon>
        <taxon>Streptosporangiales</taxon>
        <taxon>Nocardiopsidaceae</taxon>
        <taxon>Nocardiopsis</taxon>
    </lineage>
</organism>
<keyword evidence="3" id="KW-0808">Transferase</keyword>
<keyword evidence="4" id="KW-1185">Reference proteome</keyword>
<reference evidence="3 4" key="1">
    <citation type="submission" date="2017-08" db="EMBL/GenBank/DDBJ databases">
        <title>The complete genome sequence of Nocardiopsis gilva YIM 90087.</title>
        <authorList>
            <person name="Yin M."/>
            <person name="Tang S."/>
        </authorList>
    </citation>
    <scope>NUCLEOTIDE SEQUENCE [LARGE SCALE GENOMIC DNA]</scope>
    <source>
        <strain evidence="3 4">YIM 90087</strain>
    </source>
</reference>
<dbReference type="SUPFAM" id="SSF55021">
    <property type="entry name" value="ACT-like"/>
    <property type="match status" value="2"/>
</dbReference>
<dbReference type="AlphaFoldDB" id="A0A223S7P7"/>
<feature type="domain" description="DUF2241" evidence="1">
    <location>
        <begin position="10"/>
        <end position="74"/>
    </location>
</feature>
<dbReference type="EMBL" id="CP022753">
    <property type="protein sequence ID" value="ASU84157.1"/>
    <property type="molecule type" value="Genomic_DNA"/>
</dbReference>
<evidence type="ECO:0000313" key="4">
    <source>
        <dbReference type="Proteomes" id="UP000215005"/>
    </source>
</evidence>
<name>A0A223S7P7_9ACTN</name>
<dbReference type="PANTHER" id="PTHR39199:SF1">
    <property type="entry name" value="BLR5128 PROTEIN"/>
    <property type="match status" value="1"/>
</dbReference>
<dbReference type="Pfam" id="PF10000">
    <property type="entry name" value="ACT_3"/>
    <property type="match status" value="1"/>
</dbReference>
<evidence type="ECO:0000259" key="2">
    <source>
        <dbReference type="Pfam" id="PF13840"/>
    </source>
</evidence>
<feature type="domain" description="CASTOR ACT" evidence="2">
    <location>
        <begin position="75"/>
        <end position="131"/>
    </location>
</feature>
<dbReference type="Gene3D" id="3.30.2130.10">
    <property type="entry name" value="VC0802-like"/>
    <property type="match status" value="1"/>
</dbReference>
<dbReference type="InterPro" id="IPR018717">
    <property type="entry name" value="DUF2241"/>
</dbReference>
<accession>A0A223S7P7</accession>
<dbReference type="Proteomes" id="UP000215005">
    <property type="component" value="Chromosome"/>
</dbReference>
<evidence type="ECO:0000313" key="3">
    <source>
        <dbReference type="EMBL" id="ASU84157.1"/>
    </source>
</evidence>
<dbReference type="PANTHER" id="PTHR39199">
    <property type="entry name" value="BLR5128 PROTEIN"/>
    <property type="match status" value="1"/>
</dbReference>
<sequence length="144" mass="15562">MTEEDLLSTSERDLTRLLTGMEPELRPGRYVFTHAERVPEGLHPVVTVAEDEALTIVCAQEEADAAGLPYDYVAAWVTLRIHSALDAVGLTAAVSSVLAEADMSCNVIAGYYHDHLFVSHDDGPQAVDLLRSLAARSGNGTVKR</sequence>
<dbReference type="InterPro" id="IPR027795">
    <property type="entry name" value="CASTOR_ACT_dom"/>
</dbReference>